<feature type="domain" description="Mce/MlaD" evidence="9">
    <location>
        <begin position="164"/>
        <end position="224"/>
    </location>
</feature>
<sequence length="553" mass="59303">MSDAMKHVLPPDEAAIIRPRRRISVIWIVPVLAALIGLSMLIHAWLSVGPEISIMFQTAEGLEVDKTPVKYKDVTVGVVSAISLSEDGSYVVATVTLDKRAENLARADTRFWVVRPRIGLQGVSGIDTLLSGAYIGVDKGASHRPGNSFVGLETPPTVINGTAGKSFVLHADDLGSLDIGSPVYYCRIRVGRVASYQLDANGRGVTLEIFIDAPYDRFVTAQTRFWHASGVDISLGADGLKLDTQSLTTVLAGGIAFANPANVADAPAPARRTFDLAKDQQTAMAPPDGPSQYLQLRFEDSLRGLVIGAPVEFAGLNIGRVASLDLGYDAAKHRFPTVVGVVIYPSRLGGVLAQLPKYSGNPDQQAASFLANMIQHGLRAQARSGNLLTGQLYISFEFVPNATKVDFDPDARPIAVPTVPSSFDHMQEQVASIVSKIEKMPLDAMGQHLDASLVDLDKSLKQVNGQVLPATTQTLQQADRTFQTVQGAFSDNAPLQQNLQQTLLEVQRTAQSVRTLTDMLGRHPDALLKGLPNDPPAADFPSSSHVTNPGHSP</sequence>
<dbReference type="EMBL" id="BSOB01000005">
    <property type="protein sequence ID" value="GLQ91591.1"/>
    <property type="molecule type" value="Genomic_DNA"/>
</dbReference>
<protein>
    <submittedName>
        <fullName evidence="10">Mammalian cell entry protein</fullName>
    </submittedName>
</protein>
<keyword evidence="3" id="KW-0997">Cell inner membrane</keyword>
<keyword evidence="11" id="KW-1185">Reference proteome</keyword>
<evidence type="ECO:0000256" key="7">
    <source>
        <dbReference type="SAM" id="MobiDB-lite"/>
    </source>
</evidence>
<gene>
    <name evidence="10" type="ORF">GCM10007901_05410</name>
</gene>
<comment type="subcellular location">
    <subcellularLocation>
        <location evidence="1">Cell inner membrane</location>
    </subcellularLocation>
</comment>
<dbReference type="RefSeq" id="WP_284319356.1">
    <property type="nucleotide sequence ID" value="NZ_BSOB01000005.1"/>
</dbReference>
<evidence type="ECO:0000259" key="9">
    <source>
        <dbReference type="Pfam" id="PF02470"/>
    </source>
</evidence>
<accession>A0ABQ5XK72</accession>
<feature type="compositionally biased region" description="Polar residues" evidence="7">
    <location>
        <begin position="541"/>
        <end position="553"/>
    </location>
</feature>
<reference evidence="11" key="1">
    <citation type="journal article" date="2019" name="Int. J. Syst. Evol. Microbiol.">
        <title>The Global Catalogue of Microorganisms (GCM) 10K type strain sequencing project: providing services to taxonomists for standard genome sequencing and annotation.</title>
        <authorList>
            <consortium name="The Broad Institute Genomics Platform"/>
            <consortium name="The Broad Institute Genome Sequencing Center for Infectious Disease"/>
            <person name="Wu L."/>
            <person name="Ma J."/>
        </authorList>
    </citation>
    <scope>NUCLEOTIDE SEQUENCE [LARGE SCALE GENOMIC DNA]</scope>
    <source>
        <strain evidence="11">NBRC 111980</strain>
    </source>
</reference>
<dbReference type="PANTHER" id="PTHR30462">
    <property type="entry name" value="INTERMEMBRANE TRANSPORT PROTEIN PQIB-RELATED"/>
    <property type="match status" value="1"/>
</dbReference>
<feature type="region of interest" description="Disordered" evidence="7">
    <location>
        <begin position="524"/>
        <end position="553"/>
    </location>
</feature>
<organism evidence="10 11">
    <name type="scientific">Dyella acidisoli</name>
    <dbReference type="NCBI Taxonomy" id="1867834"/>
    <lineage>
        <taxon>Bacteria</taxon>
        <taxon>Pseudomonadati</taxon>
        <taxon>Pseudomonadota</taxon>
        <taxon>Gammaproteobacteria</taxon>
        <taxon>Lysobacterales</taxon>
        <taxon>Rhodanobacteraceae</taxon>
        <taxon>Dyella</taxon>
    </lineage>
</organism>
<evidence type="ECO:0000313" key="10">
    <source>
        <dbReference type="EMBL" id="GLQ91591.1"/>
    </source>
</evidence>
<evidence type="ECO:0000256" key="8">
    <source>
        <dbReference type="SAM" id="Phobius"/>
    </source>
</evidence>
<keyword evidence="6 8" id="KW-0472">Membrane</keyword>
<name>A0ABQ5XK72_9GAMM</name>
<proteinExistence type="predicted"/>
<evidence type="ECO:0000256" key="4">
    <source>
        <dbReference type="ARBA" id="ARBA00022692"/>
    </source>
</evidence>
<evidence type="ECO:0000256" key="3">
    <source>
        <dbReference type="ARBA" id="ARBA00022519"/>
    </source>
</evidence>
<evidence type="ECO:0000256" key="6">
    <source>
        <dbReference type="ARBA" id="ARBA00023136"/>
    </source>
</evidence>
<evidence type="ECO:0000313" key="11">
    <source>
        <dbReference type="Proteomes" id="UP001156670"/>
    </source>
</evidence>
<comment type="caution">
    <text evidence="10">The sequence shown here is derived from an EMBL/GenBank/DDBJ whole genome shotgun (WGS) entry which is preliminary data.</text>
</comment>
<evidence type="ECO:0000256" key="5">
    <source>
        <dbReference type="ARBA" id="ARBA00022989"/>
    </source>
</evidence>
<dbReference type="InterPro" id="IPR051800">
    <property type="entry name" value="PqiA-PqiB_transport"/>
</dbReference>
<dbReference type="PANTHER" id="PTHR30462:SF0">
    <property type="entry name" value="INTERMEMBRANE TRANSPORT PROTEIN YEBT"/>
    <property type="match status" value="1"/>
</dbReference>
<dbReference type="Proteomes" id="UP001156670">
    <property type="component" value="Unassembled WGS sequence"/>
</dbReference>
<feature type="transmembrane region" description="Helical" evidence="8">
    <location>
        <begin position="25"/>
        <end position="46"/>
    </location>
</feature>
<dbReference type="InterPro" id="IPR003399">
    <property type="entry name" value="Mce/MlaD"/>
</dbReference>
<dbReference type="Pfam" id="PF02470">
    <property type="entry name" value="MlaD"/>
    <property type="match status" value="3"/>
</dbReference>
<keyword evidence="2" id="KW-1003">Cell membrane</keyword>
<keyword evidence="5 8" id="KW-1133">Transmembrane helix</keyword>
<feature type="domain" description="Mce/MlaD" evidence="9">
    <location>
        <begin position="292"/>
        <end position="397"/>
    </location>
</feature>
<evidence type="ECO:0000256" key="2">
    <source>
        <dbReference type="ARBA" id="ARBA00022475"/>
    </source>
</evidence>
<keyword evidence="4 8" id="KW-0812">Transmembrane</keyword>
<evidence type="ECO:0000256" key="1">
    <source>
        <dbReference type="ARBA" id="ARBA00004533"/>
    </source>
</evidence>
<feature type="domain" description="Mce/MlaD" evidence="9">
    <location>
        <begin position="49"/>
        <end position="140"/>
    </location>
</feature>